<dbReference type="EMBL" id="MNCJ02000332">
    <property type="protein sequence ID" value="KAF5755336.1"/>
    <property type="molecule type" value="Genomic_DNA"/>
</dbReference>
<name>A0A251RPJ9_HELAN</name>
<reference evidence="1 3" key="1">
    <citation type="journal article" date="2017" name="Nature">
        <title>The sunflower genome provides insights into oil metabolism, flowering and Asterid evolution.</title>
        <authorList>
            <person name="Badouin H."/>
            <person name="Gouzy J."/>
            <person name="Grassa C.J."/>
            <person name="Murat F."/>
            <person name="Staton S.E."/>
            <person name="Cottret L."/>
            <person name="Lelandais-Briere C."/>
            <person name="Owens G.L."/>
            <person name="Carrere S."/>
            <person name="Mayjonade B."/>
            <person name="Legrand L."/>
            <person name="Gill N."/>
            <person name="Kane N.C."/>
            <person name="Bowers J.E."/>
            <person name="Hubner S."/>
            <person name="Bellec A."/>
            <person name="Berard A."/>
            <person name="Berges H."/>
            <person name="Blanchet N."/>
            <person name="Boniface M.C."/>
            <person name="Brunel D."/>
            <person name="Catrice O."/>
            <person name="Chaidir N."/>
            <person name="Claudel C."/>
            <person name="Donnadieu C."/>
            <person name="Faraut T."/>
            <person name="Fievet G."/>
            <person name="Helmstetter N."/>
            <person name="King M."/>
            <person name="Knapp S.J."/>
            <person name="Lai Z."/>
            <person name="Le Paslier M.C."/>
            <person name="Lippi Y."/>
            <person name="Lorenzon L."/>
            <person name="Mandel J.R."/>
            <person name="Marage G."/>
            <person name="Marchand G."/>
            <person name="Marquand E."/>
            <person name="Bret-Mestries E."/>
            <person name="Morien E."/>
            <person name="Nambeesan S."/>
            <person name="Nguyen T."/>
            <person name="Pegot-Espagnet P."/>
            <person name="Pouilly N."/>
            <person name="Raftis F."/>
            <person name="Sallet E."/>
            <person name="Schiex T."/>
            <person name="Thomas J."/>
            <person name="Vandecasteele C."/>
            <person name="Vares D."/>
            <person name="Vear F."/>
            <person name="Vautrin S."/>
            <person name="Crespi M."/>
            <person name="Mangin B."/>
            <person name="Burke J.M."/>
            <person name="Salse J."/>
            <person name="Munos S."/>
            <person name="Vincourt P."/>
            <person name="Rieseberg L.H."/>
            <person name="Langlade N.B."/>
        </authorList>
    </citation>
    <scope>NUCLEOTIDE SEQUENCE [LARGE SCALE GENOMIC DNA]</scope>
    <source>
        <strain evidence="3">cv. SF193</strain>
        <tissue evidence="1">Leaves</tissue>
    </source>
</reference>
<gene>
    <name evidence="2" type="ORF">HannXRQ_Chr17g0548971</name>
    <name evidence="1" type="ORF">HanXRQr2_Chr17g0801641</name>
</gene>
<evidence type="ECO:0000313" key="1">
    <source>
        <dbReference type="EMBL" id="KAF5755336.1"/>
    </source>
</evidence>
<dbReference type="AlphaFoldDB" id="A0A251RPJ9"/>
<dbReference type="InParanoid" id="A0A251RPJ9"/>
<dbReference type="Proteomes" id="UP000215914">
    <property type="component" value="Chromosome 17"/>
</dbReference>
<proteinExistence type="predicted"/>
<keyword evidence="3" id="KW-1185">Reference proteome</keyword>
<protein>
    <submittedName>
        <fullName evidence="2">Uncharacterized protein</fullName>
    </submittedName>
</protein>
<reference evidence="2" key="2">
    <citation type="submission" date="2017-02" db="EMBL/GenBank/DDBJ databases">
        <title>Sunflower complete genome.</title>
        <authorList>
            <person name="Langlade N."/>
            <person name="Munos S."/>
        </authorList>
    </citation>
    <scope>NUCLEOTIDE SEQUENCE [LARGE SCALE GENOMIC DNA]</scope>
    <source>
        <tissue evidence="2">Leaves</tissue>
    </source>
</reference>
<sequence length="91" mass="10236">MLRLNLGRLNSKKTDVVAVPGSCLRWWLLPSFSAHYPHNFHQSPRNLVVLSNSVSACKQLTTIPHAPVIFGLLNLFFSPSYKYVVSSLQLI</sequence>
<dbReference type="EMBL" id="CM007906">
    <property type="protein sequence ID" value="OTF86272.1"/>
    <property type="molecule type" value="Genomic_DNA"/>
</dbReference>
<organism evidence="2 3">
    <name type="scientific">Helianthus annuus</name>
    <name type="common">Common sunflower</name>
    <dbReference type="NCBI Taxonomy" id="4232"/>
    <lineage>
        <taxon>Eukaryota</taxon>
        <taxon>Viridiplantae</taxon>
        <taxon>Streptophyta</taxon>
        <taxon>Embryophyta</taxon>
        <taxon>Tracheophyta</taxon>
        <taxon>Spermatophyta</taxon>
        <taxon>Magnoliopsida</taxon>
        <taxon>eudicotyledons</taxon>
        <taxon>Gunneridae</taxon>
        <taxon>Pentapetalae</taxon>
        <taxon>asterids</taxon>
        <taxon>campanulids</taxon>
        <taxon>Asterales</taxon>
        <taxon>Asteraceae</taxon>
        <taxon>Asteroideae</taxon>
        <taxon>Heliantheae alliance</taxon>
        <taxon>Heliantheae</taxon>
        <taxon>Helianthus</taxon>
    </lineage>
</organism>
<reference evidence="1" key="3">
    <citation type="submission" date="2020-06" db="EMBL/GenBank/DDBJ databases">
        <title>Helianthus annuus Genome sequencing and assembly Release 2.</title>
        <authorList>
            <person name="Gouzy J."/>
            <person name="Langlade N."/>
            <person name="Munos S."/>
        </authorList>
    </citation>
    <scope>NUCLEOTIDE SEQUENCE</scope>
    <source>
        <tissue evidence="1">Leaves</tissue>
    </source>
</reference>
<accession>A0A251RPJ9</accession>
<evidence type="ECO:0000313" key="3">
    <source>
        <dbReference type="Proteomes" id="UP000215914"/>
    </source>
</evidence>
<evidence type="ECO:0000313" key="2">
    <source>
        <dbReference type="EMBL" id="OTF86272.1"/>
    </source>
</evidence>
<dbReference type="Gramene" id="mRNA:HanXRQr2_Chr17g0801641">
    <property type="protein sequence ID" value="CDS:HanXRQr2_Chr17g0801641.1"/>
    <property type="gene ID" value="HanXRQr2_Chr17g0801641"/>
</dbReference>